<evidence type="ECO:0000256" key="2">
    <source>
        <dbReference type="SAM" id="Phobius"/>
    </source>
</evidence>
<feature type="compositionally biased region" description="Basic and acidic residues" evidence="1">
    <location>
        <begin position="87"/>
        <end position="124"/>
    </location>
</feature>
<protein>
    <submittedName>
        <fullName evidence="3">Uncharacterized protein</fullName>
    </submittedName>
</protein>
<keyword evidence="2" id="KW-1133">Transmembrane helix</keyword>
<evidence type="ECO:0000313" key="4">
    <source>
        <dbReference type="Proteomes" id="UP000297229"/>
    </source>
</evidence>
<reference evidence="3 4" key="1">
    <citation type="submission" date="2017-12" db="EMBL/GenBank/DDBJ databases">
        <title>Comparative genomics of Botrytis spp.</title>
        <authorList>
            <person name="Valero-Jimenez C.A."/>
            <person name="Tapia P."/>
            <person name="Veloso J."/>
            <person name="Silva-Moreno E."/>
            <person name="Staats M."/>
            <person name="Valdes J.H."/>
            <person name="Van Kan J.A.L."/>
        </authorList>
    </citation>
    <scope>NUCLEOTIDE SEQUENCE [LARGE SCALE GENOMIC DNA]</scope>
    <source>
        <strain evidence="3 4">Be9601</strain>
    </source>
</reference>
<accession>A0A4Z1J6I6</accession>
<sequence length="244" mass="28868">MSRHQNQNSRNEKSHPHSHSRRDTRHETRREKKKVTPKNLAATLGMMGLAIGATLLTEGGPWKSRMAAAATVVGMEQVLESGGFFDGKGEGEGRVVKEREERGERERERRGERGFEEERRRRGVEDDDERAYRHRRERVREEEDRRETRETRGTRHGHGYDSYERTRRDTHDEDDRRRRERRARREANRRFDEQYEIEELPVLGGFHMVPNYSGRKWTDILGKEGLGNRRNMDSLVHKAEAGYF</sequence>
<evidence type="ECO:0000256" key="1">
    <source>
        <dbReference type="SAM" id="MobiDB-lite"/>
    </source>
</evidence>
<dbReference type="Proteomes" id="UP000297229">
    <property type="component" value="Unassembled WGS sequence"/>
</dbReference>
<feature type="compositionally biased region" description="Basic and acidic residues" evidence="1">
    <location>
        <begin position="138"/>
        <end position="185"/>
    </location>
</feature>
<dbReference type="EMBL" id="PQXM01000778">
    <property type="protein sequence ID" value="TGO69309.1"/>
    <property type="molecule type" value="Genomic_DNA"/>
</dbReference>
<gene>
    <name evidence="3" type="ORF">BELL_0780g00050</name>
</gene>
<feature type="transmembrane region" description="Helical" evidence="2">
    <location>
        <begin position="39"/>
        <end position="56"/>
    </location>
</feature>
<dbReference type="AlphaFoldDB" id="A0A4Z1J6I6"/>
<keyword evidence="2" id="KW-0472">Membrane</keyword>
<keyword evidence="2" id="KW-0812">Transmembrane</keyword>
<name>A0A4Z1J6I6_9HELO</name>
<keyword evidence="4" id="KW-1185">Reference proteome</keyword>
<evidence type="ECO:0000313" key="3">
    <source>
        <dbReference type="EMBL" id="TGO69309.1"/>
    </source>
</evidence>
<feature type="region of interest" description="Disordered" evidence="1">
    <location>
        <begin position="82"/>
        <end position="185"/>
    </location>
</feature>
<comment type="caution">
    <text evidence="3">The sequence shown here is derived from an EMBL/GenBank/DDBJ whole genome shotgun (WGS) entry which is preliminary data.</text>
</comment>
<proteinExistence type="predicted"/>
<feature type="region of interest" description="Disordered" evidence="1">
    <location>
        <begin position="1"/>
        <end position="40"/>
    </location>
</feature>
<organism evidence="3 4">
    <name type="scientific">Botrytis elliptica</name>
    <dbReference type="NCBI Taxonomy" id="278938"/>
    <lineage>
        <taxon>Eukaryota</taxon>
        <taxon>Fungi</taxon>
        <taxon>Dikarya</taxon>
        <taxon>Ascomycota</taxon>
        <taxon>Pezizomycotina</taxon>
        <taxon>Leotiomycetes</taxon>
        <taxon>Helotiales</taxon>
        <taxon>Sclerotiniaceae</taxon>
        <taxon>Botrytis</taxon>
    </lineage>
</organism>